<dbReference type="OrthoDB" id="147639at2"/>
<comment type="subcellular location">
    <subcellularLocation>
        <location evidence="1 7">Cell membrane</location>
        <topology evidence="1 7">Multi-pass membrane protein</topology>
    </subcellularLocation>
</comment>
<comment type="similarity">
    <text evidence="7">Belongs to the binding-protein-dependent transport system permease family.</text>
</comment>
<evidence type="ECO:0000313" key="10">
    <source>
        <dbReference type="Proteomes" id="UP000278962"/>
    </source>
</evidence>
<feature type="transmembrane region" description="Helical" evidence="7">
    <location>
        <begin position="132"/>
        <end position="157"/>
    </location>
</feature>
<protein>
    <submittedName>
        <fullName evidence="9">Peptide/nickel transport system permease protein</fullName>
    </submittedName>
</protein>
<evidence type="ECO:0000256" key="2">
    <source>
        <dbReference type="ARBA" id="ARBA00022448"/>
    </source>
</evidence>
<dbReference type="GO" id="GO:0005886">
    <property type="term" value="C:plasma membrane"/>
    <property type="evidence" value="ECO:0007669"/>
    <property type="project" value="UniProtKB-SubCell"/>
</dbReference>
<keyword evidence="5 7" id="KW-1133">Transmembrane helix</keyword>
<feature type="domain" description="ABC transmembrane type-1" evidence="8">
    <location>
        <begin position="95"/>
        <end position="306"/>
    </location>
</feature>
<dbReference type="Pfam" id="PF00528">
    <property type="entry name" value="BPD_transp_1"/>
    <property type="match status" value="1"/>
</dbReference>
<dbReference type="GO" id="GO:0055085">
    <property type="term" value="P:transmembrane transport"/>
    <property type="evidence" value="ECO:0007669"/>
    <property type="project" value="InterPro"/>
</dbReference>
<feature type="transmembrane region" description="Helical" evidence="7">
    <location>
        <begin position="99"/>
        <end position="120"/>
    </location>
</feature>
<gene>
    <name evidence="9" type="ORF">C8N24_0173</name>
</gene>
<feature type="transmembrane region" description="Helical" evidence="7">
    <location>
        <begin position="287"/>
        <end position="306"/>
    </location>
</feature>
<dbReference type="EMBL" id="RBIL01000001">
    <property type="protein sequence ID" value="RKQ90371.1"/>
    <property type="molecule type" value="Genomic_DNA"/>
</dbReference>
<dbReference type="InterPro" id="IPR035906">
    <property type="entry name" value="MetI-like_sf"/>
</dbReference>
<evidence type="ECO:0000256" key="6">
    <source>
        <dbReference type="ARBA" id="ARBA00023136"/>
    </source>
</evidence>
<keyword evidence="6 7" id="KW-0472">Membrane</keyword>
<evidence type="ECO:0000256" key="1">
    <source>
        <dbReference type="ARBA" id="ARBA00004651"/>
    </source>
</evidence>
<keyword evidence="2 7" id="KW-0813">Transport</keyword>
<dbReference type="SUPFAM" id="SSF161098">
    <property type="entry name" value="MetI-like"/>
    <property type="match status" value="1"/>
</dbReference>
<evidence type="ECO:0000313" key="9">
    <source>
        <dbReference type="EMBL" id="RKQ90371.1"/>
    </source>
</evidence>
<sequence>MYHLLARRLPALVLTAIISISIGHVLFTSHTGVDQMTFGAAIVDTPGHLLDIARGELGVTNGEGCNPGRKRKADPVMLCTGWGTGTVAAMMRARVPVDLQLIIGGVLLGTLLGVAAGRWCAMYPRTRITRALHVTIAFLLSCPPYFLAFAVLVFFSWNSGTYKLPFVSGQGDYRPFGEDPAAFLKAMWVPWLCCALPMAAFVSRIAEASLSEALHEDFIRTARAKGVGERNVLNRHALPFSSPPIAGLIGVNVSTMLITAAAIEYGFGIPGMFVTIRGAIYSRDVPVLEALILEGVILIVIANFLVDAFQTRLDPRIRHG</sequence>
<dbReference type="PROSITE" id="PS50928">
    <property type="entry name" value="ABC_TM1"/>
    <property type="match status" value="1"/>
</dbReference>
<dbReference type="CDD" id="cd06261">
    <property type="entry name" value="TM_PBP2"/>
    <property type="match status" value="1"/>
</dbReference>
<feature type="transmembrane region" description="Helical" evidence="7">
    <location>
        <begin position="245"/>
        <end position="267"/>
    </location>
</feature>
<comment type="caution">
    <text evidence="9">The sequence shown here is derived from an EMBL/GenBank/DDBJ whole genome shotgun (WGS) entry which is preliminary data.</text>
</comment>
<proteinExistence type="inferred from homology"/>
<dbReference type="AlphaFoldDB" id="A0A660LCH0"/>
<feature type="transmembrane region" description="Helical" evidence="7">
    <location>
        <begin position="182"/>
        <end position="202"/>
    </location>
</feature>
<keyword evidence="4 7" id="KW-0812">Transmembrane</keyword>
<evidence type="ECO:0000256" key="5">
    <source>
        <dbReference type="ARBA" id="ARBA00022989"/>
    </source>
</evidence>
<evidence type="ECO:0000256" key="7">
    <source>
        <dbReference type="RuleBase" id="RU363032"/>
    </source>
</evidence>
<dbReference type="PANTHER" id="PTHR30465">
    <property type="entry name" value="INNER MEMBRANE ABC TRANSPORTER"/>
    <property type="match status" value="1"/>
</dbReference>
<dbReference type="InterPro" id="IPR000515">
    <property type="entry name" value="MetI-like"/>
</dbReference>
<dbReference type="Gene3D" id="1.10.3720.10">
    <property type="entry name" value="MetI-like"/>
    <property type="match status" value="1"/>
</dbReference>
<dbReference type="RefSeq" id="WP_121246865.1">
    <property type="nucleotide sequence ID" value="NZ_RBIL01000001.1"/>
</dbReference>
<dbReference type="PANTHER" id="PTHR30465:SF0">
    <property type="entry name" value="OLIGOPEPTIDE TRANSPORT SYSTEM PERMEASE PROTEIN APPB"/>
    <property type="match status" value="1"/>
</dbReference>
<organism evidence="9 10">
    <name type="scientific">Solirubrobacter pauli</name>
    <dbReference type="NCBI Taxonomy" id="166793"/>
    <lineage>
        <taxon>Bacteria</taxon>
        <taxon>Bacillati</taxon>
        <taxon>Actinomycetota</taxon>
        <taxon>Thermoleophilia</taxon>
        <taxon>Solirubrobacterales</taxon>
        <taxon>Solirubrobacteraceae</taxon>
        <taxon>Solirubrobacter</taxon>
    </lineage>
</organism>
<name>A0A660LCH0_9ACTN</name>
<keyword evidence="10" id="KW-1185">Reference proteome</keyword>
<reference evidence="9 10" key="1">
    <citation type="submission" date="2018-10" db="EMBL/GenBank/DDBJ databases">
        <title>Genomic Encyclopedia of Archaeal and Bacterial Type Strains, Phase II (KMG-II): from individual species to whole genera.</title>
        <authorList>
            <person name="Goeker M."/>
        </authorList>
    </citation>
    <scope>NUCLEOTIDE SEQUENCE [LARGE SCALE GENOMIC DNA]</scope>
    <source>
        <strain evidence="9 10">DSM 14954</strain>
    </source>
</reference>
<evidence type="ECO:0000259" key="8">
    <source>
        <dbReference type="PROSITE" id="PS50928"/>
    </source>
</evidence>
<accession>A0A660LCH0</accession>
<feature type="transmembrane region" description="Helical" evidence="7">
    <location>
        <begin position="9"/>
        <end position="27"/>
    </location>
</feature>
<evidence type="ECO:0000256" key="3">
    <source>
        <dbReference type="ARBA" id="ARBA00022475"/>
    </source>
</evidence>
<keyword evidence="3" id="KW-1003">Cell membrane</keyword>
<evidence type="ECO:0000256" key="4">
    <source>
        <dbReference type="ARBA" id="ARBA00022692"/>
    </source>
</evidence>
<dbReference type="Proteomes" id="UP000278962">
    <property type="component" value="Unassembled WGS sequence"/>
</dbReference>